<dbReference type="Gene3D" id="3.40.50.1820">
    <property type="entry name" value="alpha/beta hydrolase"/>
    <property type="match status" value="1"/>
</dbReference>
<dbReference type="AlphaFoldDB" id="A0A4S3JQF0"/>
<name>A0A4S3JQF0_9EURO</name>
<dbReference type="PANTHER" id="PTHR48081">
    <property type="entry name" value="AB HYDROLASE SUPERFAMILY PROTEIN C4A8.06C"/>
    <property type="match status" value="1"/>
</dbReference>
<dbReference type="InterPro" id="IPR013094">
    <property type="entry name" value="AB_hydrolase_3"/>
</dbReference>
<dbReference type="STRING" id="1220188.A0A4S3JQF0"/>
<dbReference type="PROSITE" id="PS01174">
    <property type="entry name" value="LIPASE_GDXG_SER"/>
    <property type="match status" value="1"/>
</dbReference>
<keyword evidence="2" id="KW-0378">Hydrolase</keyword>
<evidence type="ECO:0000313" key="5">
    <source>
        <dbReference type="EMBL" id="THC97906.1"/>
    </source>
</evidence>
<accession>A0A4S3JQF0</accession>
<dbReference type="InterPro" id="IPR029058">
    <property type="entry name" value="AB_hydrolase_fold"/>
</dbReference>
<dbReference type="GO" id="GO:0016787">
    <property type="term" value="F:hydrolase activity"/>
    <property type="evidence" value="ECO:0007669"/>
    <property type="project" value="UniProtKB-KW"/>
</dbReference>
<dbReference type="VEuPathDB" id="FungiDB:EYZ11_002604"/>
<organism evidence="5 6">
    <name type="scientific">Aspergillus tanneri</name>
    <dbReference type="NCBI Taxonomy" id="1220188"/>
    <lineage>
        <taxon>Eukaryota</taxon>
        <taxon>Fungi</taxon>
        <taxon>Dikarya</taxon>
        <taxon>Ascomycota</taxon>
        <taxon>Pezizomycotina</taxon>
        <taxon>Eurotiomycetes</taxon>
        <taxon>Eurotiomycetidae</taxon>
        <taxon>Eurotiales</taxon>
        <taxon>Aspergillaceae</taxon>
        <taxon>Aspergillus</taxon>
        <taxon>Aspergillus subgen. Circumdati</taxon>
    </lineage>
</organism>
<dbReference type="EMBL" id="SOSA01000059">
    <property type="protein sequence ID" value="THC97906.1"/>
    <property type="molecule type" value="Genomic_DNA"/>
</dbReference>
<evidence type="ECO:0000313" key="6">
    <source>
        <dbReference type="Proteomes" id="UP000308092"/>
    </source>
</evidence>
<protein>
    <recommendedName>
        <fullName evidence="4">Alpha/beta hydrolase fold-3 domain-containing protein</fullName>
    </recommendedName>
</protein>
<comment type="caution">
    <text evidence="5">The sequence shown here is derived from an EMBL/GenBank/DDBJ whole genome shotgun (WGS) entry which is preliminary data.</text>
</comment>
<evidence type="ECO:0000256" key="3">
    <source>
        <dbReference type="PROSITE-ProRule" id="PRU10038"/>
    </source>
</evidence>
<proteinExistence type="inferred from homology"/>
<dbReference type="Pfam" id="PF07859">
    <property type="entry name" value="Abhydrolase_3"/>
    <property type="match status" value="1"/>
</dbReference>
<gene>
    <name evidence="5" type="ORF">EYZ11_002604</name>
</gene>
<evidence type="ECO:0000256" key="2">
    <source>
        <dbReference type="ARBA" id="ARBA00022801"/>
    </source>
</evidence>
<evidence type="ECO:0000259" key="4">
    <source>
        <dbReference type="Pfam" id="PF07859"/>
    </source>
</evidence>
<keyword evidence="6" id="KW-1185">Reference proteome</keyword>
<sequence length="467" mass="51197">MNFEDPRHLAAAAQKVRAEYLKGAHTASISSQQAAINRDDPVKGPLWVSKFTTPKPIRDTSRDLLISLIDEANDKNISYDRPDSTPLSFEWTGFRSNVNKDAPEPPLGEDEKFEKLKAETKSPLAIFYIYGGSFVLNTPSNYRKTAGLLAQSTGSKVLMVHQRLAPQNPFPAALLDVFQAYLTLLAPPPGSPHKAIPPSSIVLAGDSSGACLALSLVQILLRLIRKNASVTFHGQDIPLAVPAGVAAVSAVADLTNAFPSFDRNAFCDIFPVPIEKLPYLQKSFPTCPAWPTNPPRANLYCEAGMLAHPLASPVASEDWTGSCPIWIASGQEQIIDASKLLIQTVHAQGVSATLQEYEAMPHTFFFFFRQAPQTRKLFQDWAKAIVGLAKGEKPRSSASFICAKGLVAKPMDVENLVPYTVAEAKEFMWKKTRRETGKEVRLTWQGSEGMSLMVVYDSLDPMKLIRG</sequence>
<evidence type="ECO:0000256" key="1">
    <source>
        <dbReference type="ARBA" id="ARBA00010515"/>
    </source>
</evidence>
<dbReference type="Proteomes" id="UP000308092">
    <property type="component" value="Unassembled WGS sequence"/>
</dbReference>
<feature type="active site" evidence="3">
    <location>
        <position position="207"/>
    </location>
</feature>
<dbReference type="PANTHER" id="PTHR48081:SF7">
    <property type="entry name" value="ALPHA_BETA HYDROLASE FOLD-3 DOMAIN-CONTAINING PROTEIN"/>
    <property type="match status" value="1"/>
</dbReference>
<dbReference type="InterPro" id="IPR033140">
    <property type="entry name" value="Lipase_GDXG_put_SER_AS"/>
</dbReference>
<feature type="domain" description="Alpha/beta hydrolase fold-3" evidence="4">
    <location>
        <begin position="126"/>
        <end position="365"/>
    </location>
</feature>
<reference evidence="5 6" key="1">
    <citation type="submission" date="2019-03" db="EMBL/GenBank/DDBJ databases">
        <title>The genome sequence of a newly discovered highly antifungal drug resistant Aspergillus species, Aspergillus tanneri NIH 1004.</title>
        <authorList>
            <person name="Mounaud S."/>
            <person name="Singh I."/>
            <person name="Joardar V."/>
            <person name="Pakala S."/>
            <person name="Pakala S."/>
            <person name="Venepally P."/>
            <person name="Hoover J."/>
            <person name="Nierman W."/>
            <person name="Chung J."/>
            <person name="Losada L."/>
        </authorList>
    </citation>
    <scope>NUCLEOTIDE SEQUENCE [LARGE SCALE GENOMIC DNA]</scope>
    <source>
        <strain evidence="5 6">NIH1004</strain>
    </source>
</reference>
<comment type="similarity">
    <text evidence="1">Belongs to the 'GDXG' lipolytic enzyme family.</text>
</comment>
<dbReference type="SUPFAM" id="SSF53474">
    <property type="entry name" value="alpha/beta-Hydrolases"/>
    <property type="match status" value="1"/>
</dbReference>
<dbReference type="InterPro" id="IPR050300">
    <property type="entry name" value="GDXG_lipolytic_enzyme"/>
</dbReference>